<reference evidence="2" key="2">
    <citation type="submission" date="2025-09" db="UniProtKB">
        <authorList>
            <consortium name="Ensembl"/>
        </authorList>
    </citation>
    <scope>IDENTIFICATION</scope>
</reference>
<evidence type="ECO:0000313" key="3">
    <source>
        <dbReference type="Proteomes" id="UP000233040"/>
    </source>
</evidence>
<organism evidence="2 3">
    <name type="scientific">Cebus imitator</name>
    <name type="common">Panamanian white-faced capuchin</name>
    <name type="synonym">Cebus capucinus imitator</name>
    <dbReference type="NCBI Taxonomy" id="2715852"/>
    <lineage>
        <taxon>Eukaryota</taxon>
        <taxon>Metazoa</taxon>
        <taxon>Chordata</taxon>
        <taxon>Craniata</taxon>
        <taxon>Vertebrata</taxon>
        <taxon>Euteleostomi</taxon>
        <taxon>Mammalia</taxon>
        <taxon>Eutheria</taxon>
        <taxon>Euarchontoglires</taxon>
        <taxon>Primates</taxon>
        <taxon>Haplorrhini</taxon>
        <taxon>Platyrrhini</taxon>
        <taxon>Cebidae</taxon>
        <taxon>Cebinae</taxon>
        <taxon>Cebus</taxon>
    </lineage>
</organism>
<dbReference type="Proteomes" id="UP000233040">
    <property type="component" value="Unassembled WGS sequence"/>
</dbReference>
<sequence>MGSSPKASFRSAQASGGRARRQGLGWGDQSPALASISSQVSGLFVLGPRVHGGCRGIEAPSV</sequence>
<dbReference type="Ensembl" id="ENSCCAT00000000162.1">
    <property type="protein sequence ID" value="ENSCCAP00000000029.1"/>
    <property type="gene ID" value="ENSCCAG00000000172.1"/>
</dbReference>
<dbReference type="Pfam" id="PF15338">
    <property type="entry name" value="TPIP1"/>
    <property type="match status" value="1"/>
</dbReference>
<proteinExistence type="predicted"/>
<dbReference type="STRING" id="9516.ENSCCAP00000000029"/>
<protein>
    <recommendedName>
        <fullName evidence="4">Tumor protein p53 regulated apoptosis inducing protein 1</fullName>
    </recommendedName>
</protein>
<dbReference type="InterPro" id="IPR029284">
    <property type="entry name" value="TP53AIP1"/>
</dbReference>
<evidence type="ECO:0008006" key="4">
    <source>
        <dbReference type="Google" id="ProtNLM"/>
    </source>
</evidence>
<evidence type="ECO:0000256" key="1">
    <source>
        <dbReference type="SAM" id="MobiDB-lite"/>
    </source>
</evidence>
<reference evidence="2" key="1">
    <citation type="submission" date="2025-08" db="UniProtKB">
        <authorList>
            <consortium name="Ensembl"/>
        </authorList>
    </citation>
    <scope>IDENTIFICATION</scope>
</reference>
<feature type="compositionally biased region" description="Low complexity" evidence="1">
    <location>
        <begin position="7"/>
        <end position="17"/>
    </location>
</feature>
<accession>A0A2K5P8Q9</accession>
<evidence type="ECO:0000313" key="2">
    <source>
        <dbReference type="Ensembl" id="ENSCCAP00000000029.1"/>
    </source>
</evidence>
<keyword evidence="3" id="KW-1185">Reference proteome</keyword>
<name>A0A2K5P8Q9_CEBIM</name>
<dbReference type="AlphaFoldDB" id="A0A2K5P8Q9"/>
<feature type="region of interest" description="Disordered" evidence="1">
    <location>
        <begin position="1"/>
        <end position="28"/>
    </location>
</feature>